<protein>
    <recommendedName>
        <fullName evidence="3">DUF4292 domain-containing protein</fullName>
    </recommendedName>
</protein>
<dbReference type="Proteomes" id="UP000002221">
    <property type="component" value="Chromosome"/>
</dbReference>
<evidence type="ECO:0000313" key="1">
    <source>
        <dbReference type="EMBL" id="ACY48853.1"/>
    </source>
</evidence>
<dbReference type="Pfam" id="PF14125">
    <property type="entry name" value="DUF4292"/>
    <property type="match status" value="1"/>
</dbReference>
<dbReference type="PROSITE" id="PS51257">
    <property type="entry name" value="PROKAR_LIPOPROTEIN"/>
    <property type="match status" value="1"/>
</dbReference>
<dbReference type="InterPro" id="IPR025634">
    <property type="entry name" value="DUF4292"/>
</dbReference>
<dbReference type="AlphaFoldDB" id="D0MKE1"/>
<dbReference type="STRING" id="518766.Rmar_1970"/>
<gene>
    <name evidence="1" type="ordered locus">Rmar_1970</name>
</gene>
<dbReference type="KEGG" id="rmr:Rmar_1970"/>
<sequence length="264" mass="30457">MRPAALLILPIGLLLLLGGCARGPRLAERPELPDRFPYHSAEQIRYRLRLPLDTLRAFTGRASLQLHTPEGTDNLSATITARRNDTLLIRLSPGWGIEAARLLITPDSVLLHDRIHRRLYFGARTELAVRQLPLLTESDPFLSLLGALYPPPGRWLVTADSGYYYLHDPDGLFRYVVDPARWRVTRYERYDPSGTLIESYRFEAFDRFGQVFLPRRLLLERPTVGVTVRLYYRELALNPPALQFAWNPDPRTRRIPFQAMMERP</sequence>
<proteinExistence type="predicted"/>
<dbReference type="HOGENOM" id="CLU_1053257_0_0_10"/>
<organism evidence="1 2">
    <name type="scientific">Rhodothermus marinus (strain ATCC 43812 / DSM 4252 / R-10)</name>
    <name type="common">Rhodothermus obamensis</name>
    <dbReference type="NCBI Taxonomy" id="518766"/>
    <lineage>
        <taxon>Bacteria</taxon>
        <taxon>Pseudomonadati</taxon>
        <taxon>Rhodothermota</taxon>
        <taxon>Rhodothermia</taxon>
        <taxon>Rhodothermales</taxon>
        <taxon>Rhodothermaceae</taxon>
        <taxon>Rhodothermus</taxon>
    </lineage>
</organism>
<dbReference type="eggNOG" id="COG2834">
    <property type="taxonomic scope" value="Bacteria"/>
</dbReference>
<name>D0MKE1_RHOM4</name>
<accession>D0MKE1</accession>
<dbReference type="RefSeq" id="WP_012844464.1">
    <property type="nucleotide sequence ID" value="NC_013501.1"/>
</dbReference>
<reference evidence="1 2" key="1">
    <citation type="journal article" date="2009" name="Stand. Genomic Sci.">
        <title>Complete genome sequence of Rhodothermus marinus type strain (R-10).</title>
        <authorList>
            <person name="Nolan M."/>
            <person name="Tindall B.J."/>
            <person name="Pomrenke H."/>
            <person name="Lapidus A."/>
            <person name="Copeland A."/>
            <person name="Glavina Del Rio T."/>
            <person name="Lucas S."/>
            <person name="Chen F."/>
            <person name="Tice H."/>
            <person name="Cheng J.F."/>
            <person name="Saunders E."/>
            <person name="Han C."/>
            <person name="Bruce D."/>
            <person name="Goodwin L."/>
            <person name="Chain P."/>
            <person name="Pitluck S."/>
            <person name="Ovchinikova G."/>
            <person name="Pati A."/>
            <person name="Ivanova N."/>
            <person name="Mavromatis K."/>
            <person name="Chen A."/>
            <person name="Palaniappan K."/>
            <person name="Land M."/>
            <person name="Hauser L."/>
            <person name="Chang Y.J."/>
            <person name="Jeffries C.D."/>
            <person name="Brettin T."/>
            <person name="Goker M."/>
            <person name="Bristow J."/>
            <person name="Eisen J.A."/>
            <person name="Markowitz V."/>
            <person name="Hugenholtz P."/>
            <person name="Kyrpides N.C."/>
            <person name="Klenk H.P."/>
            <person name="Detter J.C."/>
        </authorList>
    </citation>
    <scope>NUCLEOTIDE SEQUENCE [LARGE SCALE GENOMIC DNA]</scope>
    <source>
        <strain evidence="2">ATCC 43812 / DSM 4252 / R-10</strain>
    </source>
</reference>
<dbReference type="EMBL" id="CP001807">
    <property type="protein sequence ID" value="ACY48853.1"/>
    <property type="molecule type" value="Genomic_DNA"/>
</dbReference>
<evidence type="ECO:0008006" key="3">
    <source>
        <dbReference type="Google" id="ProtNLM"/>
    </source>
</evidence>
<evidence type="ECO:0000313" key="2">
    <source>
        <dbReference type="Proteomes" id="UP000002221"/>
    </source>
</evidence>
<keyword evidence="2" id="KW-1185">Reference proteome</keyword>
<dbReference type="OrthoDB" id="1122661at2"/>